<accession>A0A0C2MNK4</accession>
<protein>
    <submittedName>
        <fullName evidence="1">Uncharacterized protein</fullName>
    </submittedName>
</protein>
<dbReference type="Proteomes" id="UP000031668">
    <property type="component" value="Unassembled WGS sequence"/>
</dbReference>
<dbReference type="AlphaFoldDB" id="A0A0C2MNK4"/>
<proteinExistence type="predicted"/>
<gene>
    <name evidence="1" type="ORF">RF11_07887</name>
</gene>
<evidence type="ECO:0000313" key="2">
    <source>
        <dbReference type="Proteomes" id="UP000031668"/>
    </source>
</evidence>
<evidence type="ECO:0000313" key="1">
    <source>
        <dbReference type="EMBL" id="KII63206.1"/>
    </source>
</evidence>
<comment type="caution">
    <text evidence="1">The sequence shown here is derived from an EMBL/GenBank/DDBJ whole genome shotgun (WGS) entry which is preliminary data.</text>
</comment>
<sequence>MSGFKPYPKNELVQISGTCDRFLNTGFYFSKHPRETERLIKLVAVFFKNDRDMISDSPRGNEINKLTVDAAFGAIKTIGKFLSRPSGQNQRCFGARRTLMRKYKLFLHLVREDTAFINIINHENQ</sequence>
<reference evidence="1 2" key="1">
    <citation type="journal article" date="2014" name="Genome Biol. Evol.">
        <title>The genome of the myxosporean Thelohanellus kitauei shows adaptations to nutrient acquisition within its fish host.</title>
        <authorList>
            <person name="Yang Y."/>
            <person name="Xiong J."/>
            <person name="Zhou Z."/>
            <person name="Huo F."/>
            <person name="Miao W."/>
            <person name="Ran C."/>
            <person name="Liu Y."/>
            <person name="Zhang J."/>
            <person name="Feng J."/>
            <person name="Wang M."/>
            <person name="Wang M."/>
            <person name="Wang L."/>
            <person name="Yao B."/>
        </authorList>
    </citation>
    <scope>NUCLEOTIDE SEQUENCE [LARGE SCALE GENOMIC DNA]</scope>
    <source>
        <strain evidence="1">Wuqing</strain>
    </source>
</reference>
<organism evidence="1 2">
    <name type="scientific">Thelohanellus kitauei</name>
    <name type="common">Myxosporean</name>
    <dbReference type="NCBI Taxonomy" id="669202"/>
    <lineage>
        <taxon>Eukaryota</taxon>
        <taxon>Metazoa</taxon>
        <taxon>Cnidaria</taxon>
        <taxon>Myxozoa</taxon>
        <taxon>Myxosporea</taxon>
        <taxon>Bivalvulida</taxon>
        <taxon>Platysporina</taxon>
        <taxon>Myxobolidae</taxon>
        <taxon>Thelohanellus</taxon>
    </lineage>
</organism>
<dbReference type="EMBL" id="JWZT01004760">
    <property type="protein sequence ID" value="KII63206.1"/>
    <property type="molecule type" value="Genomic_DNA"/>
</dbReference>
<name>A0A0C2MNK4_THEKT</name>
<keyword evidence="2" id="KW-1185">Reference proteome</keyword>